<keyword evidence="6" id="KW-0862">Zinc</keyword>
<evidence type="ECO:0000256" key="4">
    <source>
        <dbReference type="ARBA" id="ARBA00022723"/>
    </source>
</evidence>
<dbReference type="Gene3D" id="2.60.40.2970">
    <property type="match status" value="1"/>
</dbReference>
<name>A0ABY8W9H2_9ACTN</name>
<dbReference type="InterPro" id="IPR029463">
    <property type="entry name" value="Lys_MEP"/>
</dbReference>
<evidence type="ECO:0000313" key="9">
    <source>
        <dbReference type="EMBL" id="WIM94147.1"/>
    </source>
</evidence>
<dbReference type="InterPro" id="IPR024079">
    <property type="entry name" value="MetalloPept_cat_dom_sf"/>
</dbReference>
<gene>
    <name evidence="9" type="ORF">ACTOB_006148</name>
</gene>
<dbReference type="EC" id="3.4.24.-" evidence="9"/>
<keyword evidence="3" id="KW-0645">Protease</keyword>
<evidence type="ECO:0000256" key="1">
    <source>
        <dbReference type="ARBA" id="ARBA00001947"/>
    </source>
</evidence>
<evidence type="ECO:0000256" key="6">
    <source>
        <dbReference type="ARBA" id="ARBA00022833"/>
    </source>
</evidence>
<evidence type="ECO:0000259" key="8">
    <source>
        <dbReference type="SMART" id="SM01351"/>
    </source>
</evidence>
<dbReference type="SUPFAM" id="SSF55486">
    <property type="entry name" value="Metalloproteases ('zincins'), catalytic domain"/>
    <property type="match status" value="1"/>
</dbReference>
<proteinExistence type="inferred from homology"/>
<feature type="domain" description="Lysine-specific metallo-endopeptidase" evidence="8">
    <location>
        <begin position="206"/>
        <end position="338"/>
    </location>
</feature>
<dbReference type="EMBL" id="CP126980">
    <property type="protein sequence ID" value="WIM94147.1"/>
    <property type="molecule type" value="Genomic_DNA"/>
</dbReference>
<dbReference type="InterPro" id="IPR050414">
    <property type="entry name" value="Fungal_M35_metalloproteases"/>
</dbReference>
<keyword evidence="5 9" id="KW-0378">Hydrolase</keyword>
<accession>A0ABY8W9H2</accession>
<keyword evidence="4" id="KW-0479">Metal-binding</keyword>
<reference evidence="9 10" key="1">
    <citation type="submission" date="2023-06" db="EMBL/GenBank/DDBJ databases">
        <authorList>
            <person name="Yushchuk O."/>
            <person name="Binda E."/>
            <person name="Ruckert-Reed C."/>
            <person name="Fedorenko V."/>
            <person name="Kalinowski J."/>
            <person name="Marinelli F."/>
        </authorList>
    </citation>
    <scope>NUCLEOTIDE SEQUENCE [LARGE SCALE GENOMIC DNA]</scope>
    <source>
        <strain evidence="9 10">NRRL 3884</strain>
    </source>
</reference>
<dbReference type="GO" id="GO:0016787">
    <property type="term" value="F:hydrolase activity"/>
    <property type="evidence" value="ECO:0007669"/>
    <property type="project" value="UniProtKB-KW"/>
</dbReference>
<keyword evidence="10" id="KW-1185">Reference proteome</keyword>
<dbReference type="PANTHER" id="PTHR37016">
    <property type="match status" value="1"/>
</dbReference>
<evidence type="ECO:0000256" key="5">
    <source>
        <dbReference type="ARBA" id="ARBA00022801"/>
    </source>
</evidence>
<evidence type="ECO:0000313" key="10">
    <source>
        <dbReference type="Proteomes" id="UP001240150"/>
    </source>
</evidence>
<keyword evidence="7" id="KW-0482">Metalloprotease</keyword>
<organism evidence="9 10">
    <name type="scientific">Actinoplanes oblitus</name>
    <dbReference type="NCBI Taxonomy" id="3040509"/>
    <lineage>
        <taxon>Bacteria</taxon>
        <taxon>Bacillati</taxon>
        <taxon>Actinomycetota</taxon>
        <taxon>Actinomycetes</taxon>
        <taxon>Micromonosporales</taxon>
        <taxon>Micromonosporaceae</taxon>
        <taxon>Actinoplanes</taxon>
    </lineage>
</organism>
<comment type="similarity">
    <text evidence="2">Belongs to the peptidase M35 family.</text>
</comment>
<evidence type="ECO:0000256" key="3">
    <source>
        <dbReference type="ARBA" id="ARBA00022670"/>
    </source>
</evidence>
<evidence type="ECO:0000256" key="7">
    <source>
        <dbReference type="ARBA" id="ARBA00023049"/>
    </source>
</evidence>
<dbReference type="Pfam" id="PF14521">
    <property type="entry name" value="Aspzincin_M35"/>
    <property type="match status" value="1"/>
</dbReference>
<dbReference type="Proteomes" id="UP001240150">
    <property type="component" value="Chromosome"/>
</dbReference>
<evidence type="ECO:0000256" key="2">
    <source>
        <dbReference type="ARBA" id="ARBA00010279"/>
    </source>
</evidence>
<comment type="cofactor">
    <cofactor evidence="1">
        <name>Zn(2+)</name>
        <dbReference type="ChEBI" id="CHEBI:29105"/>
    </cofactor>
</comment>
<sequence length="340" mass="35674">MNADAATAADATGLTTTVQIDEVSSSSLTVRLTTRNTSSSPVSVLSRDLPRAGLSGGLLAVTRDGVPLPYHGRLVKYAKPTAADYTRIPAGGTYAVTMNLADDYDLSRPGTFTIALAATRIRALRGPGAAVADTVRVRAGQASVSTTVAIQGARKPAGVAAASSERVKVAASAVTIVYNSNCSTSQKTSIRQAVTDAATLSTKSKTWLSNNPNGGAAYTEWFGTRTTTRFNTVASEYSNITSELTSKTVTLSCLNEAGVYAYVYPDDPYKIYLCGAFWTAPAIGTDSKAGTLVHESSHFTVNGGTDDWAYGQTAARNLASTNPARAVNNADNYEYFAESR</sequence>
<dbReference type="Gene3D" id="3.40.390.10">
    <property type="entry name" value="Collagenase (Catalytic Domain)"/>
    <property type="match status" value="1"/>
</dbReference>
<protein>
    <submittedName>
        <fullName evidence="9">M35 family metallo-endopeptidase</fullName>
        <ecNumber evidence="9">3.4.24.-</ecNumber>
    </submittedName>
</protein>
<dbReference type="RefSeq" id="WP_284915350.1">
    <property type="nucleotide sequence ID" value="NZ_CP126980.1"/>
</dbReference>
<dbReference type="PANTHER" id="PTHR37016:SF3">
    <property type="entry name" value="NEUTRAL PROTEASE 2-RELATED"/>
    <property type="match status" value="1"/>
</dbReference>
<dbReference type="SMART" id="SM01351">
    <property type="entry name" value="Aspzincin_M35"/>
    <property type="match status" value="1"/>
</dbReference>